<dbReference type="GO" id="GO:0005634">
    <property type="term" value="C:nucleus"/>
    <property type="evidence" value="ECO:0007669"/>
    <property type="project" value="UniProtKB-SubCell"/>
</dbReference>
<comment type="subcellular location">
    <subcellularLocation>
        <location evidence="2 3">Nucleus</location>
    </subcellularLocation>
</comment>
<dbReference type="InterPro" id="IPR003105">
    <property type="entry name" value="SRA_YDG"/>
</dbReference>
<comment type="pathway">
    <text evidence="3">Protein modification; protein ubiquitination.</text>
</comment>
<comment type="domain">
    <text evidence="3">The YDG domain mediates the interaction with histone H3.</text>
</comment>
<comment type="function">
    <text evidence="3">Multi domain E3 ubiquitin ligase that also plays a role in DNA methylation and histone modifications.</text>
</comment>
<dbReference type="GO" id="GO:0003677">
    <property type="term" value="F:DNA binding"/>
    <property type="evidence" value="ECO:0007669"/>
    <property type="project" value="UniProtKB-KW"/>
</dbReference>
<evidence type="ECO:0000256" key="3">
    <source>
        <dbReference type="RuleBase" id="RU369101"/>
    </source>
</evidence>
<evidence type="ECO:0000313" key="6">
    <source>
        <dbReference type="EMBL" id="OCT97356.1"/>
    </source>
</evidence>
<keyword evidence="3" id="KW-0833">Ubl conjugation pathway</keyword>
<reference evidence="7" key="1">
    <citation type="journal article" date="2016" name="Nature">
        <title>Genome evolution in the allotetraploid frog Xenopus laevis.</title>
        <authorList>
            <person name="Session A.M."/>
            <person name="Uno Y."/>
            <person name="Kwon T."/>
            <person name="Chapman J.A."/>
            <person name="Toyoda A."/>
            <person name="Takahashi S."/>
            <person name="Fukui A."/>
            <person name="Hikosaka A."/>
            <person name="Suzuki A."/>
            <person name="Kondo M."/>
            <person name="van Heeringen S.J."/>
            <person name="Quigley I."/>
            <person name="Heinz S."/>
            <person name="Ogino H."/>
            <person name="Ochi H."/>
            <person name="Hellsten U."/>
            <person name="Lyons J.B."/>
            <person name="Simakov O."/>
            <person name="Putnam N."/>
            <person name="Stites J."/>
            <person name="Kuroki Y."/>
            <person name="Tanaka T."/>
            <person name="Michiue T."/>
            <person name="Watanabe M."/>
            <person name="Bogdanovic O."/>
            <person name="Lister R."/>
            <person name="Georgiou G."/>
            <person name="Paranjpe S.S."/>
            <person name="van Kruijsbergen I."/>
            <person name="Shu S."/>
            <person name="Carlson J."/>
            <person name="Kinoshita T."/>
            <person name="Ohta Y."/>
            <person name="Mawaribuchi S."/>
            <person name="Jenkins J."/>
            <person name="Grimwood J."/>
            <person name="Schmutz J."/>
            <person name="Mitros T."/>
            <person name="Mozaffari S.V."/>
            <person name="Suzuki Y."/>
            <person name="Haramoto Y."/>
            <person name="Yamamoto T.S."/>
            <person name="Takagi C."/>
            <person name="Heald R."/>
            <person name="Miller K."/>
            <person name="Haudenschild C."/>
            <person name="Kitzman J."/>
            <person name="Nakayama T."/>
            <person name="Izutsu Y."/>
            <person name="Robert J."/>
            <person name="Fortriede J."/>
            <person name="Burns K."/>
            <person name="Lotay V."/>
            <person name="Karimi K."/>
            <person name="Yasuoka Y."/>
            <person name="Dichmann D.S."/>
            <person name="Flajnik M.F."/>
            <person name="Houston D.W."/>
            <person name="Shendure J."/>
            <person name="DuPasquier L."/>
            <person name="Vize P.D."/>
            <person name="Zorn A.M."/>
            <person name="Ito M."/>
            <person name="Marcotte E.M."/>
            <person name="Wallingford J.B."/>
            <person name="Ito Y."/>
            <person name="Asashima M."/>
            <person name="Ueno N."/>
            <person name="Matsuda Y."/>
            <person name="Veenstra G.J."/>
            <person name="Fujiyama A."/>
            <person name="Harland R.M."/>
            <person name="Taira M."/>
            <person name="Rokhsar D.S."/>
        </authorList>
    </citation>
    <scope>NUCLEOTIDE SEQUENCE [LARGE SCALE GENOMIC DNA]</scope>
    <source>
        <strain evidence="7">J</strain>
    </source>
</reference>
<sequence>ALALNCSAPINDKEGSIAKDWRAGKPVRVVRNSKGRKHSKYAPEEGNRYDGIYK</sequence>
<dbReference type="EMBL" id="CM004467">
    <property type="protein sequence ID" value="OCT97356.1"/>
    <property type="molecule type" value="Genomic_DNA"/>
</dbReference>
<dbReference type="SUPFAM" id="SSF88697">
    <property type="entry name" value="PUA domain-like"/>
    <property type="match status" value="1"/>
</dbReference>
<organism evidence="6 7">
    <name type="scientific">Xenopus laevis</name>
    <name type="common">African clawed frog</name>
    <dbReference type="NCBI Taxonomy" id="8355"/>
    <lineage>
        <taxon>Eukaryota</taxon>
        <taxon>Metazoa</taxon>
        <taxon>Chordata</taxon>
        <taxon>Craniata</taxon>
        <taxon>Vertebrata</taxon>
        <taxon>Euteleostomi</taxon>
        <taxon>Amphibia</taxon>
        <taxon>Batrachia</taxon>
        <taxon>Anura</taxon>
        <taxon>Pipoidea</taxon>
        <taxon>Pipidae</taxon>
        <taxon>Xenopodinae</taxon>
        <taxon>Xenopus</taxon>
        <taxon>Xenopus</taxon>
    </lineage>
</organism>
<dbReference type="EC" id="2.3.2.27" evidence="3"/>
<accession>A0A974DUQ9</accession>
<feature type="region of interest" description="Disordered" evidence="4">
    <location>
        <begin position="32"/>
        <end position="54"/>
    </location>
</feature>
<feature type="domain" description="YDG" evidence="5">
    <location>
        <begin position="1"/>
        <end position="54"/>
    </location>
</feature>
<keyword evidence="1 2" id="KW-0539">Nucleus</keyword>
<dbReference type="GO" id="GO:0016567">
    <property type="term" value="P:protein ubiquitination"/>
    <property type="evidence" value="ECO:0007669"/>
    <property type="project" value="UniProtKB-UniRule"/>
</dbReference>
<keyword evidence="3" id="KW-0479">Metal-binding</keyword>
<dbReference type="InterPro" id="IPR015947">
    <property type="entry name" value="PUA-like_sf"/>
</dbReference>
<dbReference type="InterPro" id="IPR045134">
    <property type="entry name" value="UHRF1/2-like"/>
</dbReference>
<feature type="non-terminal residue" evidence="6">
    <location>
        <position position="1"/>
    </location>
</feature>
<evidence type="ECO:0000259" key="5">
    <source>
        <dbReference type="PROSITE" id="PS51015"/>
    </source>
</evidence>
<comment type="catalytic activity">
    <reaction evidence="3">
        <text>S-ubiquitinyl-[E2 ubiquitin-conjugating enzyme]-L-cysteine + [acceptor protein]-L-lysine = [E2 ubiquitin-conjugating enzyme]-L-cysteine + N(6)-ubiquitinyl-[acceptor protein]-L-lysine.</text>
        <dbReference type="EC" id="2.3.2.27"/>
    </reaction>
</comment>
<feature type="compositionally biased region" description="Basic and acidic residues" evidence="4">
    <location>
        <begin position="41"/>
        <end position="54"/>
    </location>
</feature>
<dbReference type="Proteomes" id="UP000694892">
    <property type="component" value="Chromosome 1S"/>
</dbReference>
<keyword evidence="3" id="KW-0863">Zinc-finger</keyword>
<gene>
    <name evidence="6" type="ORF">XELAEV_180095805mg</name>
</gene>
<name>A0A974DUQ9_XENLA</name>
<feature type="non-terminal residue" evidence="6">
    <location>
        <position position="54"/>
    </location>
</feature>
<keyword evidence="3" id="KW-0862">Zinc</keyword>
<keyword evidence="3" id="KW-0808">Transferase</keyword>
<dbReference type="GO" id="GO:0061630">
    <property type="term" value="F:ubiquitin protein ligase activity"/>
    <property type="evidence" value="ECO:0007669"/>
    <property type="project" value="UniProtKB-UniRule"/>
</dbReference>
<dbReference type="GO" id="GO:0044027">
    <property type="term" value="P:negative regulation of gene expression via chromosomal CpG island methylation"/>
    <property type="evidence" value="ECO:0007669"/>
    <property type="project" value="TreeGrafter"/>
</dbReference>
<dbReference type="PANTHER" id="PTHR14140:SF2">
    <property type="entry name" value="E3 UBIQUITIN-PROTEIN LIGASE UHRF1"/>
    <property type="match status" value="1"/>
</dbReference>
<dbReference type="PROSITE" id="PS51015">
    <property type="entry name" value="YDG"/>
    <property type="match status" value="1"/>
</dbReference>
<dbReference type="GO" id="GO:0008270">
    <property type="term" value="F:zinc ion binding"/>
    <property type="evidence" value="ECO:0007669"/>
    <property type="project" value="UniProtKB-KW"/>
</dbReference>
<evidence type="ECO:0000256" key="1">
    <source>
        <dbReference type="ARBA" id="ARBA00023242"/>
    </source>
</evidence>
<dbReference type="PANTHER" id="PTHR14140">
    <property type="entry name" value="E3 UBIQUITIN-PROTEIN LIGASE UHRF-RELATED"/>
    <property type="match status" value="1"/>
</dbReference>
<evidence type="ECO:0000256" key="4">
    <source>
        <dbReference type="SAM" id="MobiDB-lite"/>
    </source>
</evidence>
<proteinExistence type="predicted"/>
<dbReference type="GO" id="GO:0042393">
    <property type="term" value="F:histone binding"/>
    <property type="evidence" value="ECO:0007669"/>
    <property type="project" value="UniProtKB-UniRule"/>
</dbReference>
<dbReference type="Gene3D" id="2.30.280.10">
    <property type="entry name" value="SRA-YDG"/>
    <property type="match status" value="1"/>
</dbReference>
<protein>
    <recommendedName>
        <fullName evidence="3">RING-type E3 ubiquitin transferase</fullName>
        <ecNumber evidence="3">2.3.2.27</ecNumber>
    </recommendedName>
</protein>
<evidence type="ECO:0000256" key="2">
    <source>
        <dbReference type="PROSITE-ProRule" id="PRU00358"/>
    </source>
</evidence>
<evidence type="ECO:0000313" key="7">
    <source>
        <dbReference type="Proteomes" id="UP000694892"/>
    </source>
</evidence>
<dbReference type="InterPro" id="IPR036987">
    <property type="entry name" value="SRA-YDG_sf"/>
</dbReference>
<dbReference type="AlphaFoldDB" id="A0A974DUQ9"/>
<keyword evidence="3" id="KW-0238">DNA-binding</keyword>